<dbReference type="InterPro" id="IPR018631">
    <property type="entry name" value="AAA-ATPase-like_dom"/>
</dbReference>
<evidence type="ECO:0000313" key="3">
    <source>
        <dbReference type="Proteomes" id="UP000095712"/>
    </source>
</evidence>
<dbReference type="OrthoDB" id="1650748at2"/>
<dbReference type="Proteomes" id="UP000095712">
    <property type="component" value="Unassembled WGS sequence"/>
</dbReference>
<dbReference type="Gene3D" id="3.40.50.300">
    <property type="entry name" value="P-loop containing nucleotide triphosphate hydrolases"/>
    <property type="match status" value="1"/>
</dbReference>
<name>A0A174R665_9FIRM</name>
<accession>A0A174R665</accession>
<dbReference type="Pfam" id="PF09820">
    <property type="entry name" value="AAA-ATPase_like"/>
    <property type="match status" value="1"/>
</dbReference>
<dbReference type="RefSeq" id="WP_055152412.1">
    <property type="nucleotide sequence ID" value="NZ_CZAW01000032.1"/>
</dbReference>
<protein>
    <submittedName>
        <fullName evidence="2">Predicted AAA-ATPase</fullName>
    </submittedName>
</protein>
<reference evidence="2 3" key="1">
    <citation type="submission" date="2015-09" db="EMBL/GenBank/DDBJ databases">
        <authorList>
            <consortium name="Pathogen Informatics"/>
        </authorList>
    </citation>
    <scope>NUCLEOTIDE SEQUENCE [LARGE SCALE GENOMIC DNA]</scope>
    <source>
        <strain evidence="2 3">2789STDY5834911</strain>
    </source>
</reference>
<dbReference type="SUPFAM" id="SSF52540">
    <property type="entry name" value="P-loop containing nucleoside triphosphate hydrolases"/>
    <property type="match status" value="1"/>
</dbReference>
<dbReference type="InterPro" id="IPR012547">
    <property type="entry name" value="PDDEXK_9"/>
</dbReference>
<evidence type="ECO:0000259" key="1">
    <source>
        <dbReference type="Pfam" id="PF09820"/>
    </source>
</evidence>
<gene>
    <name evidence="2" type="ORF">ERS852523_02803</name>
</gene>
<proteinExistence type="predicted"/>
<organism evidence="2 3">
    <name type="scientific">Blautia wexlerae</name>
    <dbReference type="NCBI Taxonomy" id="418240"/>
    <lineage>
        <taxon>Bacteria</taxon>
        <taxon>Bacillati</taxon>
        <taxon>Bacillota</taxon>
        <taxon>Clostridia</taxon>
        <taxon>Lachnospirales</taxon>
        <taxon>Lachnospiraceae</taxon>
        <taxon>Blautia</taxon>
    </lineage>
</organism>
<feature type="domain" description="AAA-ATPase-like" evidence="1">
    <location>
        <begin position="19"/>
        <end position="205"/>
    </location>
</feature>
<dbReference type="PANTHER" id="PTHR34825">
    <property type="entry name" value="CONSERVED PROTEIN, WITH A WEAK D-GALACTARATE DEHYDRATASE/ALTRONATE HYDROLASE DOMAIN"/>
    <property type="match status" value="1"/>
</dbReference>
<dbReference type="EMBL" id="CZAW01000032">
    <property type="protein sequence ID" value="CUP78510.1"/>
    <property type="molecule type" value="Genomic_DNA"/>
</dbReference>
<dbReference type="PANTHER" id="PTHR34825:SF1">
    <property type="entry name" value="AAA-ATPASE-LIKE DOMAIN-CONTAINING PROTEIN"/>
    <property type="match status" value="1"/>
</dbReference>
<sequence>MGSYLNPGSMLFRGSLRSKIYVDKSGLIEKINELVCTEQKYVCVSRPRRFGKSMAANMLAAYYKKDEDTRPLFDKLLISQSESYEEHLNQYDVIRINMQQFLSETHNMEEMLSKLRNYLIMDLQEAYEKIRFREKTSLVQTMKDVFAYTGCPFIILIDEWDCLFREYQKDKEAQKKYLDFLRAWLKDQDYVGLAYMTGILPIKKYGSHSALNMFIEYSMTDPGDVAQYFGFTEEEVDALCQEYGMSFEETKAWYNGYGLWTHSREGDQFYSMYSPKSVVEAMLRHKFGTYWNQTETYEALKVYIQMNMDGLKDSVVEMLAGGSVRINTGTFSNDMTTFATKDDVLTLLVHLGYLTYDSLKEEVSIPNKEVSKEYVNAISTMDWKEVITSVEASRKLLNSLWDMDEETVAEGIDKAHREISILQYNDENSLSCTINLAFYFAREYYTIVRELPTGKGFADICFIPRKIHADKPAVFLELKWDKNAKGAISQIKEKDYVDALKDYHGNLLLAGINYDKKTKKHSCTIEKMEKV</sequence>
<evidence type="ECO:0000313" key="2">
    <source>
        <dbReference type="EMBL" id="CUP78510.1"/>
    </source>
</evidence>
<dbReference type="Pfam" id="PF08011">
    <property type="entry name" value="PDDEXK_9"/>
    <property type="match status" value="1"/>
</dbReference>
<dbReference type="InterPro" id="IPR027417">
    <property type="entry name" value="P-loop_NTPase"/>
</dbReference>
<dbReference type="AlphaFoldDB" id="A0A174R665"/>